<dbReference type="InterPro" id="IPR023286">
    <property type="entry name" value="ABATE_dom_sf"/>
</dbReference>
<evidence type="ECO:0000313" key="3">
    <source>
        <dbReference type="Proteomes" id="UP001500979"/>
    </source>
</evidence>
<dbReference type="EMBL" id="BAAAUX010000014">
    <property type="protein sequence ID" value="GAA2794133.1"/>
    <property type="molecule type" value="Genomic_DNA"/>
</dbReference>
<accession>A0ABN3VE23</accession>
<protein>
    <submittedName>
        <fullName evidence="2">CGNR zinc finger domain-containing protein</fullName>
    </submittedName>
</protein>
<dbReference type="PANTHER" id="PTHR35525:SF3">
    <property type="entry name" value="BLL6575 PROTEIN"/>
    <property type="match status" value="1"/>
</dbReference>
<dbReference type="Proteomes" id="UP001500979">
    <property type="component" value="Unassembled WGS sequence"/>
</dbReference>
<dbReference type="Gene3D" id="1.10.3300.10">
    <property type="entry name" value="Jann2411-like domain"/>
    <property type="match status" value="1"/>
</dbReference>
<keyword evidence="3" id="KW-1185">Reference proteome</keyword>
<feature type="domain" description="Zinc finger CGNR" evidence="1">
    <location>
        <begin position="146"/>
        <end position="189"/>
    </location>
</feature>
<dbReference type="PANTHER" id="PTHR35525">
    <property type="entry name" value="BLL6575 PROTEIN"/>
    <property type="match status" value="1"/>
</dbReference>
<dbReference type="RefSeq" id="WP_344680402.1">
    <property type="nucleotide sequence ID" value="NZ_BAAAUX010000014.1"/>
</dbReference>
<comment type="caution">
    <text evidence="2">The sequence shown here is derived from an EMBL/GenBank/DDBJ whole genome shotgun (WGS) entry which is preliminary data.</text>
</comment>
<proteinExistence type="predicted"/>
<sequence length="196" mass="21614">MPPPSGIRWSEHHHVPDDLAVLFDFLNTNDERDFGDFVPHDELTSTDALADWLAGRDLVISGTPATADDFRIALQLREALRVCALSNRTGEPAPDIARLGPELPLHAGIEPGGAITLRAARSGVRGALAALLADAVRASTDGRWARVKMCASDDCRNVFYDHSKPRNARWCSSKDCGNRAKTRSYRLRRQSSVRDR</sequence>
<organism evidence="2 3">
    <name type="scientific">Saccharopolyspora taberi</name>
    <dbReference type="NCBI Taxonomy" id="60895"/>
    <lineage>
        <taxon>Bacteria</taxon>
        <taxon>Bacillati</taxon>
        <taxon>Actinomycetota</taxon>
        <taxon>Actinomycetes</taxon>
        <taxon>Pseudonocardiales</taxon>
        <taxon>Pseudonocardiaceae</taxon>
        <taxon>Saccharopolyspora</taxon>
    </lineage>
</organism>
<dbReference type="InterPro" id="IPR010852">
    <property type="entry name" value="ABATE"/>
</dbReference>
<gene>
    <name evidence="2" type="ORF">GCM10010470_31290</name>
</gene>
<evidence type="ECO:0000259" key="1">
    <source>
        <dbReference type="Pfam" id="PF11706"/>
    </source>
</evidence>
<reference evidence="2 3" key="1">
    <citation type="journal article" date="2019" name="Int. J. Syst. Evol. Microbiol.">
        <title>The Global Catalogue of Microorganisms (GCM) 10K type strain sequencing project: providing services to taxonomists for standard genome sequencing and annotation.</title>
        <authorList>
            <consortium name="The Broad Institute Genomics Platform"/>
            <consortium name="The Broad Institute Genome Sequencing Center for Infectious Disease"/>
            <person name="Wu L."/>
            <person name="Ma J."/>
        </authorList>
    </citation>
    <scope>NUCLEOTIDE SEQUENCE [LARGE SCALE GENOMIC DNA]</scope>
    <source>
        <strain evidence="2 3">JCM 9383</strain>
    </source>
</reference>
<name>A0ABN3VE23_9PSEU</name>
<dbReference type="Pfam" id="PF07336">
    <property type="entry name" value="ABATE"/>
    <property type="match status" value="1"/>
</dbReference>
<evidence type="ECO:0000313" key="2">
    <source>
        <dbReference type="EMBL" id="GAA2794133.1"/>
    </source>
</evidence>
<dbReference type="SUPFAM" id="SSF160904">
    <property type="entry name" value="Jann2411-like"/>
    <property type="match status" value="1"/>
</dbReference>
<dbReference type="Pfam" id="PF11706">
    <property type="entry name" value="zf-CGNR"/>
    <property type="match status" value="1"/>
</dbReference>
<dbReference type="InterPro" id="IPR021005">
    <property type="entry name" value="Znf_CGNR"/>
</dbReference>